<keyword evidence="1" id="KW-1133">Transmembrane helix</keyword>
<gene>
    <name evidence="2" type="ORF">LCY76_08520</name>
</gene>
<evidence type="ECO:0000313" key="3">
    <source>
        <dbReference type="Proteomes" id="UP001139011"/>
    </source>
</evidence>
<proteinExistence type="predicted"/>
<keyword evidence="1" id="KW-0812">Transmembrane</keyword>
<organism evidence="2 3">
    <name type="scientific">Fictibacillus marinisediminis</name>
    <dbReference type="NCBI Taxonomy" id="2878389"/>
    <lineage>
        <taxon>Bacteria</taxon>
        <taxon>Bacillati</taxon>
        <taxon>Bacillota</taxon>
        <taxon>Bacilli</taxon>
        <taxon>Bacillales</taxon>
        <taxon>Fictibacillaceae</taxon>
        <taxon>Fictibacillus</taxon>
    </lineage>
</organism>
<evidence type="ECO:0000256" key="1">
    <source>
        <dbReference type="SAM" id="Phobius"/>
    </source>
</evidence>
<sequence length="75" mass="8240">MLLWILMAAGLILCGGGLVWTWKVLQSKRTKNAADGNVNAAIARHTVVLNPVLLAFIFFSIAVIIIIYTAFFVYS</sequence>
<feature type="transmembrane region" description="Helical" evidence="1">
    <location>
        <begin position="52"/>
        <end position="74"/>
    </location>
</feature>
<protein>
    <submittedName>
        <fullName evidence="2">Uncharacterized protein</fullName>
    </submittedName>
</protein>
<name>A0A9X1XAK3_9BACL</name>
<dbReference type="RefSeq" id="WP_248252275.1">
    <property type="nucleotide sequence ID" value="NZ_JAIWJX010000002.1"/>
</dbReference>
<comment type="caution">
    <text evidence="2">The sequence shown here is derived from an EMBL/GenBank/DDBJ whole genome shotgun (WGS) entry which is preliminary data.</text>
</comment>
<dbReference type="AlphaFoldDB" id="A0A9X1XAK3"/>
<evidence type="ECO:0000313" key="2">
    <source>
        <dbReference type="EMBL" id="MCK6256636.1"/>
    </source>
</evidence>
<dbReference type="EMBL" id="JAIWJX010000002">
    <property type="protein sequence ID" value="MCK6256636.1"/>
    <property type="molecule type" value="Genomic_DNA"/>
</dbReference>
<keyword evidence="3" id="KW-1185">Reference proteome</keyword>
<dbReference type="Proteomes" id="UP001139011">
    <property type="component" value="Unassembled WGS sequence"/>
</dbReference>
<accession>A0A9X1XAK3</accession>
<reference evidence="2" key="1">
    <citation type="submission" date="2021-09" db="EMBL/GenBank/DDBJ databases">
        <title>Genome analysis of Fictibacillus sp. KIGAM418 isolated from marine sediment.</title>
        <authorList>
            <person name="Seo M.-J."/>
            <person name="Cho E.-S."/>
            <person name="Hwang C.Y."/>
        </authorList>
    </citation>
    <scope>NUCLEOTIDE SEQUENCE</scope>
    <source>
        <strain evidence="2">KIGAM418</strain>
    </source>
</reference>
<keyword evidence="1" id="KW-0472">Membrane</keyword>